<comment type="caution">
    <text evidence="1">The sequence shown here is derived from an EMBL/GenBank/DDBJ whole genome shotgun (WGS) entry which is preliminary data.</text>
</comment>
<gene>
    <name evidence="1" type="ORF">DSO57_1005213</name>
</gene>
<evidence type="ECO:0000313" key="2">
    <source>
        <dbReference type="Proteomes" id="UP001165960"/>
    </source>
</evidence>
<keyword evidence="2" id="KW-1185">Reference proteome</keyword>
<dbReference type="Proteomes" id="UP001165960">
    <property type="component" value="Unassembled WGS sequence"/>
</dbReference>
<evidence type="ECO:0000313" key="1">
    <source>
        <dbReference type="EMBL" id="KAJ9070686.1"/>
    </source>
</evidence>
<proteinExistence type="predicted"/>
<protein>
    <submittedName>
        <fullName evidence="1">Uncharacterized protein</fullName>
    </submittedName>
</protein>
<reference evidence="1" key="1">
    <citation type="submission" date="2022-04" db="EMBL/GenBank/DDBJ databases">
        <title>Genome of the entomopathogenic fungus Entomophthora muscae.</title>
        <authorList>
            <person name="Elya C."/>
            <person name="Lovett B.R."/>
            <person name="Lee E."/>
            <person name="Macias A.M."/>
            <person name="Hajek A.E."/>
            <person name="De Bivort B.L."/>
            <person name="Kasson M.T."/>
            <person name="De Fine Licht H.H."/>
            <person name="Stajich J.E."/>
        </authorList>
    </citation>
    <scope>NUCLEOTIDE SEQUENCE</scope>
    <source>
        <strain evidence="1">Berkeley</strain>
    </source>
</reference>
<accession>A0ACC2T897</accession>
<dbReference type="EMBL" id="QTSX02003564">
    <property type="protein sequence ID" value="KAJ9070686.1"/>
    <property type="molecule type" value="Genomic_DNA"/>
</dbReference>
<organism evidence="1 2">
    <name type="scientific">Entomophthora muscae</name>
    <dbReference type="NCBI Taxonomy" id="34485"/>
    <lineage>
        <taxon>Eukaryota</taxon>
        <taxon>Fungi</taxon>
        <taxon>Fungi incertae sedis</taxon>
        <taxon>Zoopagomycota</taxon>
        <taxon>Entomophthoromycotina</taxon>
        <taxon>Entomophthoromycetes</taxon>
        <taxon>Entomophthorales</taxon>
        <taxon>Entomophthoraceae</taxon>
        <taxon>Entomophthora</taxon>
    </lineage>
</organism>
<sequence>MGQSHPKSWSNEKKITESLISKHQGHPSKVPHKRPHTTQTDFPTTQNQMQKSTQISKTGNKN</sequence>
<name>A0ACC2T897_9FUNG</name>